<dbReference type="Gene3D" id="3.90.1150.10">
    <property type="entry name" value="Aspartate Aminotransferase, domain 1"/>
    <property type="match status" value="1"/>
</dbReference>
<gene>
    <name evidence="3" type="ORF">QVH07_00770</name>
</gene>
<evidence type="ECO:0000256" key="1">
    <source>
        <dbReference type="ARBA" id="ARBA00022898"/>
    </source>
</evidence>
<dbReference type="SUPFAM" id="SSF53383">
    <property type="entry name" value="PLP-dependent transferases"/>
    <property type="match status" value="1"/>
</dbReference>
<dbReference type="InterPro" id="IPR015421">
    <property type="entry name" value="PyrdxlP-dep_Trfase_major"/>
</dbReference>
<organism evidence="3 4">
    <name type="scientific">Algoriphagus sediminis</name>
    <dbReference type="NCBI Taxonomy" id="3057113"/>
    <lineage>
        <taxon>Bacteria</taxon>
        <taxon>Pseudomonadati</taxon>
        <taxon>Bacteroidota</taxon>
        <taxon>Cytophagia</taxon>
        <taxon>Cytophagales</taxon>
        <taxon>Cyclobacteriaceae</taxon>
        <taxon>Algoriphagus</taxon>
    </lineage>
</organism>
<keyword evidence="3" id="KW-0032">Aminotransferase</keyword>
<evidence type="ECO:0000313" key="3">
    <source>
        <dbReference type="EMBL" id="MDN3202652.1"/>
    </source>
</evidence>
<dbReference type="PANTHER" id="PTHR43586">
    <property type="entry name" value="CYSTEINE DESULFURASE"/>
    <property type="match status" value="1"/>
</dbReference>
<name>A0ABT7Y815_9BACT</name>
<proteinExistence type="predicted"/>
<dbReference type="Gene3D" id="3.40.640.10">
    <property type="entry name" value="Type I PLP-dependent aspartate aminotransferase-like (Major domain)"/>
    <property type="match status" value="1"/>
</dbReference>
<reference evidence="3" key="1">
    <citation type="submission" date="2023-06" db="EMBL/GenBank/DDBJ databases">
        <title>Robiginitalea aurantiacus sp. nov. and Algoriphagus sediminis sp. nov., isolated from coastal sediment.</title>
        <authorList>
            <person name="Zhou Z.Y."/>
            <person name="An J."/>
            <person name="Jia Y.W."/>
            <person name="Du Z.J."/>
        </authorList>
    </citation>
    <scope>NUCLEOTIDE SEQUENCE</scope>
    <source>
        <strain evidence="3">C2-7</strain>
    </source>
</reference>
<feature type="domain" description="Aminotransferase class V" evidence="2">
    <location>
        <begin position="95"/>
        <end position="417"/>
    </location>
</feature>
<keyword evidence="4" id="KW-1185">Reference proteome</keyword>
<accession>A0ABT7Y815</accession>
<evidence type="ECO:0000313" key="4">
    <source>
        <dbReference type="Proteomes" id="UP001171916"/>
    </source>
</evidence>
<sequence>MAKSKNRRNFISKLGSGLLAASFLDTDALAKHGGQTINFPRPDSADFWGELRKQFPLRQDRVYLNNGTFGPAPYAVVNALKSSIDEIYTTGEYGNYKKERKILADFVGAKESEISLTHNTTEGINIMAWGLPLKAGDEVIVTKHEHVGNGLPWLNRAKLDGIIIKTFEPKLTAEQNFGVIKNLVTPKTRVIAVPHVTCTTGLVLPVKEICQWARSRDIFTAIDGAHGAGTFDLNLEDLSCDFYASCYHKWMLGPVGTGFLFVKEEKLDQLKAIQVGGYSDSGWDITAEPPTFDGYVPTAHRYDYGTQSRPQYVGAAAAAEFHLSIGKTKVERRLRELNNRLYLGLSNFGGRIQILSPEEEESRISMISFRPKKLDYKALGKELSNSGFRIRQVPESNVDAIRISTHIYNNEEEIDLFLKTLETLV</sequence>
<protein>
    <submittedName>
        <fullName evidence="3">Aminotransferase class V-fold PLP-dependent enzyme</fullName>
    </submittedName>
</protein>
<comment type="caution">
    <text evidence="3">The sequence shown here is derived from an EMBL/GenBank/DDBJ whole genome shotgun (WGS) entry which is preliminary data.</text>
</comment>
<dbReference type="InterPro" id="IPR015422">
    <property type="entry name" value="PyrdxlP-dep_Trfase_small"/>
</dbReference>
<dbReference type="GO" id="GO:0008483">
    <property type="term" value="F:transaminase activity"/>
    <property type="evidence" value="ECO:0007669"/>
    <property type="project" value="UniProtKB-KW"/>
</dbReference>
<dbReference type="RefSeq" id="WP_289998202.1">
    <property type="nucleotide sequence ID" value="NZ_JAUEPH010000001.1"/>
</dbReference>
<dbReference type="PANTHER" id="PTHR43586:SF4">
    <property type="entry name" value="ISOPENICILLIN N EPIMERASE"/>
    <property type="match status" value="1"/>
</dbReference>
<dbReference type="InterPro" id="IPR000192">
    <property type="entry name" value="Aminotrans_V_dom"/>
</dbReference>
<keyword evidence="3" id="KW-0808">Transferase</keyword>
<keyword evidence="1" id="KW-0663">Pyridoxal phosphate</keyword>
<dbReference type="Pfam" id="PF00266">
    <property type="entry name" value="Aminotran_5"/>
    <property type="match status" value="1"/>
</dbReference>
<dbReference type="EMBL" id="JAUEPH010000001">
    <property type="protein sequence ID" value="MDN3202652.1"/>
    <property type="molecule type" value="Genomic_DNA"/>
</dbReference>
<dbReference type="InterPro" id="IPR015424">
    <property type="entry name" value="PyrdxlP-dep_Trfase"/>
</dbReference>
<dbReference type="Proteomes" id="UP001171916">
    <property type="component" value="Unassembled WGS sequence"/>
</dbReference>
<evidence type="ECO:0000259" key="2">
    <source>
        <dbReference type="Pfam" id="PF00266"/>
    </source>
</evidence>